<dbReference type="GO" id="GO:0003700">
    <property type="term" value="F:DNA-binding transcription factor activity"/>
    <property type="evidence" value="ECO:0007669"/>
    <property type="project" value="TreeGrafter"/>
</dbReference>
<dbReference type="EMBL" id="BMIQ01000011">
    <property type="protein sequence ID" value="GGE22987.1"/>
    <property type="molecule type" value="Genomic_DNA"/>
</dbReference>
<accession>A0A917A1Y0</accession>
<evidence type="ECO:0000259" key="3">
    <source>
        <dbReference type="PROSITE" id="PS50977"/>
    </source>
</evidence>
<dbReference type="Proteomes" id="UP000644699">
    <property type="component" value="Unassembled WGS sequence"/>
</dbReference>
<evidence type="ECO:0000256" key="2">
    <source>
        <dbReference type="PROSITE-ProRule" id="PRU00335"/>
    </source>
</evidence>
<comment type="caution">
    <text evidence="4">The sequence shown here is derived from an EMBL/GenBank/DDBJ whole genome shotgun (WGS) entry which is preliminary data.</text>
</comment>
<dbReference type="InterPro" id="IPR036271">
    <property type="entry name" value="Tet_transcr_reg_TetR-rel_C_sf"/>
</dbReference>
<protein>
    <submittedName>
        <fullName evidence="4">TetR family transcriptional regulator</fullName>
    </submittedName>
</protein>
<dbReference type="SUPFAM" id="SSF48498">
    <property type="entry name" value="Tetracyclin repressor-like, C-terminal domain"/>
    <property type="match status" value="1"/>
</dbReference>
<evidence type="ECO:0000313" key="4">
    <source>
        <dbReference type="EMBL" id="GGE22987.1"/>
    </source>
</evidence>
<dbReference type="PRINTS" id="PR00455">
    <property type="entry name" value="HTHTETR"/>
</dbReference>
<dbReference type="GO" id="GO:0000976">
    <property type="term" value="F:transcription cis-regulatory region binding"/>
    <property type="evidence" value="ECO:0007669"/>
    <property type="project" value="TreeGrafter"/>
</dbReference>
<dbReference type="Pfam" id="PF00440">
    <property type="entry name" value="TetR_N"/>
    <property type="match status" value="1"/>
</dbReference>
<dbReference type="AlphaFoldDB" id="A0A917A1Y0"/>
<evidence type="ECO:0000313" key="5">
    <source>
        <dbReference type="Proteomes" id="UP000644699"/>
    </source>
</evidence>
<dbReference type="InterPro" id="IPR050109">
    <property type="entry name" value="HTH-type_TetR-like_transc_reg"/>
</dbReference>
<organism evidence="4 5">
    <name type="scientific">Aureimonas endophytica</name>
    <dbReference type="NCBI Taxonomy" id="2027858"/>
    <lineage>
        <taxon>Bacteria</taxon>
        <taxon>Pseudomonadati</taxon>
        <taxon>Pseudomonadota</taxon>
        <taxon>Alphaproteobacteria</taxon>
        <taxon>Hyphomicrobiales</taxon>
        <taxon>Aurantimonadaceae</taxon>
        <taxon>Aureimonas</taxon>
    </lineage>
</organism>
<dbReference type="PANTHER" id="PTHR30055">
    <property type="entry name" value="HTH-TYPE TRANSCRIPTIONAL REGULATOR RUTR"/>
    <property type="match status" value="1"/>
</dbReference>
<dbReference type="PROSITE" id="PS50977">
    <property type="entry name" value="HTH_TETR_2"/>
    <property type="match status" value="1"/>
</dbReference>
<dbReference type="InterPro" id="IPR001647">
    <property type="entry name" value="HTH_TetR"/>
</dbReference>
<evidence type="ECO:0000256" key="1">
    <source>
        <dbReference type="ARBA" id="ARBA00023125"/>
    </source>
</evidence>
<reference evidence="4" key="1">
    <citation type="journal article" date="2014" name="Int. J. Syst. Evol. Microbiol.">
        <title>Complete genome sequence of Corynebacterium casei LMG S-19264T (=DSM 44701T), isolated from a smear-ripened cheese.</title>
        <authorList>
            <consortium name="US DOE Joint Genome Institute (JGI-PGF)"/>
            <person name="Walter F."/>
            <person name="Albersmeier A."/>
            <person name="Kalinowski J."/>
            <person name="Ruckert C."/>
        </authorList>
    </citation>
    <scope>NUCLEOTIDE SEQUENCE</scope>
    <source>
        <strain evidence="4">CGMCC 1.15367</strain>
    </source>
</reference>
<keyword evidence="1 2" id="KW-0238">DNA-binding</keyword>
<feature type="domain" description="HTH tetR-type" evidence="3">
    <location>
        <begin position="13"/>
        <end position="73"/>
    </location>
</feature>
<dbReference type="InterPro" id="IPR009057">
    <property type="entry name" value="Homeodomain-like_sf"/>
</dbReference>
<name>A0A917A1Y0_9HYPH</name>
<sequence>MSDSMADKASVSCRPRERILDTARSLFRRCGIRGTGVDAIAESAGTNKMTLYRHFHSKDDLIVACLNQAAIEAEALWASVEAAAPGEPRRQLDHWVLLVGEALRADRGCEVSNAAVELSEACDGVRQTIAAFKRTQRLRLVALCRAAGFAEPERLADMLALMVEGARISRQASGDEGPSGSFADCARAAIASSSSREVAPAG</sequence>
<dbReference type="SUPFAM" id="SSF46689">
    <property type="entry name" value="Homeodomain-like"/>
    <property type="match status" value="1"/>
</dbReference>
<dbReference type="Gene3D" id="1.10.357.10">
    <property type="entry name" value="Tetracycline Repressor, domain 2"/>
    <property type="match status" value="1"/>
</dbReference>
<proteinExistence type="predicted"/>
<gene>
    <name evidence="4" type="ORF">GCM10011390_48010</name>
</gene>
<feature type="DNA-binding region" description="H-T-H motif" evidence="2">
    <location>
        <begin position="36"/>
        <end position="55"/>
    </location>
</feature>
<dbReference type="RefSeq" id="WP_188913059.1">
    <property type="nucleotide sequence ID" value="NZ_BMIQ01000011.1"/>
</dbReference>
<reference evidence="4" key="2">
    <citation type="submission" date="2020-09" db="EMBL/GenBank/DDBJ databases">
        <authorList>
            <person name="Sun Q."/>
            <person name="Zhou Y."/>
        </authorList>
    </citation>
    <scope>NUCLEOTIDE SEQUENCE</scope>
    <source>
        <strain evidence="4">CGMCC 1.15367</strain>
    </source>
</reference>
<dbReference type="PANTHER" id="PTHR30055:SF200">
    <property type="entry name" value="HTH-TYPE TRANSCRIPTIONAL REPRESSOR BDCR"/>
    <property type="match status" value="1"/>
</dbReference>
<keyword evidence="5" id="KW-1185">Reference proteome</keyword>